<dbReference type="OrthoDB" id="185175at2759"/>
<feature type="compositionally biased region" description="Low complexity" evidence="1">
    <location>
        <begin position="163"/>
        <end position="188"/>
    </location>
</feature>
<protein>
    <recommendedName>
        <fullName evidence="2">Rho-GAP domain-containing protein</fullName>
    </recommendedName>
</protein>
<dbReference type="HOGENOM" id="CLU_829257_0_0_1"/>
<proteinExistence type="predicted"/>
<dbReference type="InParanoid" id="K5WV96"/>
<gene>
    <name evidence="3" type="ORF">PHACADRAFT_258124</name>
</gene>
<dbReference type="EMBL" id="JH930473">
    <property type="protein sequence ID" value="EKM54337.1"/>
    <property type="molecule type" value="Genomic_DNA"/>
</dbReference>
<feature type="region of interest" description="Disordered" evidence="1">
    <location>
        <begin position="163"/>
        <end position="234"/>
    </location>
</feature>
<evidence type="ECO:0000259" key="2">
    <source>
        <dbReference type="PROSITE" id="PS50238"/>
    </source>
</evidence>
<dbReference type="GeneID" id="18917031"/>
<dbReference type="Proteomes" id="UP000008370">
    <property type="component" value="Unassembled WGS sequence"/>
</dbReference>
<name>K5WV96_PHACS</name>
<dbReference type="InterPro" id="IPR000198">
    <property type="entry name" value="RhoGAP_dom"/>
</dbReference>
<keyword evidence="4" id="KW-1185">Reference proteome</keyword>
<feature type="compositionally biased region" description="Polar residues" evidence="1">
    <location>
        <begin position="200"/>
        <end position="209"/>
    </location>
</feature>
<dbReference type="GO" id="GO:0007165">
    <property type="term" value="P:signal transduction"/>
    <property type="evidence" value="ECO:0007669"/>
    <property type="project" value="InterPro"/>
</dbReference>
<dbReference type="PROSITE" id="PS50238">
    <property type="entry name" value="RHOGAP"/>
    <property type="match status" value="1"/>
</dbReference>
<sequence>MSGRLSPVASAETRNRRSVSVDIIPAHKSNLSGPPNPHSATLPLTRFMTETSYVSSQPSRDHPTLGNIAANRLIAPPSPPDAAYLTGTNVRSRIAAWTAMTSNTERMPPPSPRPSYSRRTNAAVNPSFRQTAISITGSLAPAALGLGKRAAEKVHRVWGGFSASSSSHSACSSTSSLSGSISGTAPSSFNNGKLADTIGRTASGQSVSGQPPLPGAWKSKRRTPNAPSGSWSVSSSVTNLSDIDGFSGPNLGTCLRGPQLNRAGVPIAGGLVFGRDLWTCVQQTATDAVRQQLEYGEFTDPVTKRSLEERMLPVLVTRCAQHLHLWGLQEEGLFR</sequence>
<dbReference type="RefSeq" id="XP_007397035.1">
    <property type="nucleotide sequence ID" value="XM_007396973.1"/>
</dbReference>
<dbReference type="AlphaFoldDB" id="K5WV96"/>
<accession>K5WV96</accession>
<feature type="domain" description="Rho-GAP" evidence="2">
    <location>
        <begin position="305"/>
        <end position="335"/>
    </location>
</feature>
<evidence type="ECO:0000313" key="4">
    <source>
        <dbReference type="Proteomes" id="UP000008370"/>
    </source>
</evidence>
<organism evidence="3 4">
    <name type="scientific">Phanerochaete carnosa (strain HHB-10118-sp)</name>
    <name type="common">White-rot fungus</name>
    <name type="synonym">Peniophora carnosa</name>
    <dbReference type="NCBI Taxonomy" id="650164"/>
    <lineage>
        <taxon>Eukaryota</taxon>
        <taxon>Fungi</taxon>
        <taxon>Dikarya</taxon>
        <taxon>Basidiomycota</taxon>
        <taxon>Agaricomycotina</taxon>
        <taxon>Agaricomycetes</taxon>
        <taxon>Polyporales</taxon>
        <taxon>Phanerochaetaceae</taxon>
        <taxon>Phanerochaete</taxon>
    </lineage>
</organism>
<evidence type="ECO:0000313" key="3">
    <source>
        <dbReference type="EMBL" id="EKM54337.1"/>
    </source>
</evidence>
<evidence type="ECO:0000256" key="1">
    <source>
        <dbReference type="SAM" id="MobiDB-lite"/>
    </source>
</evidence>
<dbReference type="STRING" id="650164.K5WV96"/>
<dbReference type="KEGG" id="pco:PHACADRAFT_258124"/>
<reference evidence="3 4" key="1">
    <citation type="journal article" date="2012" name="BMC Genomics">
        <title>Comparative genomics of the white-rot fungi, Phanerochaete carnosa and P. chrysosporium, to elucidate the genetic basis of the distinct wood types they colonize.</title>
        <authorList>
            <person name="Suzuki H."/>
            <person name="MacDonald J."/>
            <person name="Syed K."/>
            <person name="Salamov A."/>
            <person name="Hori C."/>
            <person name="Aerts A."/>
            <person name="Henrissat B."/>
            <person name="Wiebenga A."/>
            <person name="vanKuyk P.A."/>
            <person name="Barry K."/>
            <person name="Lindquist E."/>
            <person name="LaButti K."/>
            <person name="Lapidus A."/>
            <person name="Lucas S."/>
            <person name="Coutinho P."/>
            <person name="Gong Y."/>
            <person name="Samejima M."/>
            <person name="Mahadevan R."/>
            <person name="Abou-Zaid M."/>
            <person name="de Vries R.P."/>
            <person name="Igarashi K."/>
            <person name="Yadav J.S."/>
            <person name="Grigoriev I.V."/>
            <person name="Master E.R."/>
        </authorList>
    </citation>
    <scope>NUCLEOTIDE SEQUENCE [LARGE SCALE GENOMIC DNA]</scope>
    <source>
        <strain evidence="3 4">HHB-10118-sp</strain>
    </source>
</reference>